<comment type="caution">
    <text evidence="5">The sequence shown here is derived from an EMBL/GenBank/DDBJ whole genome shotgun (WGS) entry which is preliminary data.</text>
</comment>
<evidence type="ECO:0000313" key="6">
    <source>
        <dbReference type="Proteomes" id="UP000472335"/>
    </source>
</evidence>
<dbReference type="PANTHER" id="PTHR19879:SF9">
    <property type="entry name" value="TRANSCRIPTION INITIATION FACTOR TFIID SUBUNIT 5"/>
    <property type="match status" value="1"/>
</dbReference>
<dbReference type="InterPro" id="IPR036322">
    <property type="entry name" value="WD40_repeat_dom_sf"/>
</dbReference>
<dbReference type="Pfam" id="PF00400">
    <property type="entry name" value="WD40"/>
    <property type="match status" value="1"/>
</dbReference>
<dbReference type="SUPFAM" id="SSF52540">
    <property type="entry name" value="P-loop containing nucleoside triphosphate hydrolases"/>
    <property type="match status" value="1"/>
</dbReference>
<evidence type="ECO:0000259" key="3">
    <source>
        <dbReference type="Pfam" id="PF12894"/>
    </source>
</evidence>
<dbReference type="InterPro" id="IPR027417">
    <property type="entry name" value="P-loop_NTPase"/>
</dbReference>
<feature type="domain" description="Translation initiation factor beta propellor-like" evidence="2">
    <location>
        <begin position="861"/>
        <end position="962"/>
    </location>
</feature>
<dbReference type="SUPFAM" id="SSF50978">
    <property type="entry name" value="WD40 repeat-like"/>
    <property type="match status" value="1"/>
</dbReference>
<dbReference type="PANTHER" id="PTHR19879">
    <property type="entry name" value="TRANSCRIPTION INITIATION FACTOR TFIID"/>
    <property type="match status" value="1"/>
</dbReference>
<dbReference type="Proteomes" id="UP000472335">
    <property type="component" value="Unassembled WGS sequence"/>
</dbReference>
<dbReference type="SMART" id="SM00320">
    <property type="entry name" value="WD40"/>
    <property type="match status" value="5"/>
</dbReference>
<sequence length="1133" mass="123160">MAWGLGQRWHAHRQIVWTGPDSPYPGLEAFTEDRTEVFFGREDETAEAERRLVVGRESAQRFLTVVGPSGCGKSSFVAAGVLPRLKKRRWTVLGPLRLGSAPFTALAQALAPERSEFVPRLASELRREAAALTGSGEGIPEACLSALLSVQRRRSRIVLVIDQFEDVIRLVESRERDLFLRSLRAAVRAKPDLHVIVTLTSGSLHDPALGPYDDLFRTRMPLSWLTPRQTNAVITGPARAAGADIAEDVVDDLLVETTEAGSLPLLSQLLRNLYEAAGSDHVIGRELLERTGPLSEAIARHAERLYQGLVAVYPLESVEAVLLKFVSWDERGISRQTVRAASLDARGLAIAEELRAARLVTDVDEGAALDLVHEAVLKHWPRLRALIDSHQVLLRRITELERRAAAWEANDRSADDLLHGQRLVQARELAASHAMSVALSDLVAASEIRETDHIRARADDIAERAQQAYALQEDDGLALALAVAAVREFTATEKSALTLWGIGQGPTTETIGVGHAEKVIAMGWDPTTGNLRTIGAEGDLCNWTGSGDLIGQEPLGDGALTRAGFSGGADAYWLEGPGGLGVLRFSDPDFSPHTRAASVFGDRTVGLSFDGRRAAAQLDNSGVDIVDFAPVTEGQRPDVHSFEAPPVQALKWSPDSALLAMLARREVHVVRVSDGERLWSLACDADAPSAMSKTWFDWSPDGRRMAETAGRTLRIRAAEDGAVLDEWGVGEAAVGVFWSPDGCLLAVINGDTGADRNITVWRIADRAVLRRLGVRWGVEEVVWSADSFRFAWRSELAGAWLCDCGSWRPRALLSDWLSSVSWNAGRVAVTLRGHDAVYVAEPVTSARLRKVTGGRDPKPGAVAWAPNGDSLAVSFSGRVEIWNVASRRCTTALTTQWGMVDRFAWSPDGTLLATASHDFVTVAGRIEVWSTGTGQRVAEMDGADRMARVLAWSPDGRRLLGAEEESPLVAWDPLTGSRSLSITVEAGTAQAACWSPNGRKVAFLDGAFRIQVCDAQSGEPLLQTVPTYGAARSLHWAPDGRFLAAAGDGWVSFWSVATGECQAVSRLEARLPLDARWSDDGCTFTATAENHRQYVWSLPEDSVSLACETLLEQVAEQCRELTAEERRRYGLPA</sequence>
<evidence type="ECO:0000259" key="2">
    <source>
        <dbReference type="Pfam" id="PF08662"/>
    </source>
</evidence>
<dbReference type="InterPro" id="IPR015943">
    <property type="entry name" value="WD40/YVTN_repeat-like_dom_sf"/>
</dbReference>
<dbReference type="InterPro" id="IPR049052">
    <property type="entry name" value="nSTAND1"/>
</dbReference>
<dbReference type="Pfam" id="PF20703">
    <property type="entry name" value="nSTAND1"/>
    <property type="match status" value="1"/>
</dbReference>
<dbReference type="Pfam" id="PF08662">
    <property type="entry name" value="eIF2A"/>
    <property type="match status" value="1"/>
</dbReference>
<dbReference type="Pfam" id="PF12894">
    <property type="entry name" value="ANAPC4_WD40"/>
    <property type="match status" value="1"/>
</dbReference>
<organism evidence="5 6">
    <name type="scientific">Streptomyces scabichelini</name>
    <dbReference type="NCBI Taxonomy" id="2711217"/>
    <lineage>
        <taxon>Bacteria</taxon>
        <taxon>Bacillati</taxon>
        <taxon>Actinomycetota</taxon>
        <taxon>Actinomycetes</taxon>
        <taxon>Kitasatosporales</taxon>
        <taxon>Streptomycetaceae</taxon>
        <taxon>Streptomyces</taxon>
    </lineage>
</organism>
<feature type="domain" description="Anaphase-promoting complex subunit 4-like WD40" evidence="3">
    <location>
        <begin position="650"/>
        <end position="738"/>
    </location>
</feature>
<protein>
    <submittedName>
        <fullName evidence="5">AAA family ATPase</fullName>
    </submittedName>
</protein>
<dbReference type="Gene3D" id="3.40.50.300">
    <property type="entry name" value="P-loop containing nucleotide triphosphate hydrolases"/>
    <property type="match status" value="1"/>
</dbReference>
<feature type="domain" description="Novel STAND NTPase 1" evidence="4">
    <location>
        <begin position="23"/>
        <end position="414"/>
    </location>
</feature>
<dbReference type="InterPro" id="IPR024977">
    <property type="entry name" value="Apc4-like_WD40_dom"/>
</dbReference>
<dbReference type="InterPro" id="IPR001680">
    <property type="entry name" value="WD40_rpt"/>
</dbReference>
<reference evidence="5 6" key="1">
    <citation type="submission" date="2020-02" db="EMBL/GenBank/DDBJ databases">
        <title>Whole-genome analyses of novel actinobacteria.</title>
        <authorList>
            <person name="Sahin N."/>
            <person name="Gencbay T."/>
        </authorList>
    </citation>
    <scope>NUCLEOTIDE SEQUENCE [LARGE SCALE GENOMIC DNA]</scope>
    <source>
        <strain evidence="5 6">HC44</strain>
    </source>
</reference>
<dbReference type="InterPro" id="IPR013979">
    <property type="entry name" value="TIF_beta_prop-like"/>
</dbReference>
<feature type="coiled-coil region" evidence="1">
    <location>
        <begin position="383"/>
        <end position="410"/>
    </location>
</feature>
<dbReference type="Gene3D" id="2.130.10.10">
    <property type="entry name" value="YVTN repeat-like/Quinoprotein amine dehydrogenase"/>
    <property type="match status" value="3"/>
</dbReference>
<keyword evidence="6" id="KW-1185">Reference proteome</keyword>
<dbReference type="RefSeq" id="WP_165267657.1">
    <property type="nucleotide sequence ID" value="NZ_JAAKZY010000215.1"/>
</dbReference>
<keyword evidence="1" id="KW-0175">Coiled coil</keyword>
<gene>
    <name evidence="5" type="ORF">G5C60_41205</name>
</gene>
<dbReference type="SUPFAM" id="SSF69322">
    <property type="entry name" value="Tricorn protease domain 2"/>
    <property type="match status" value="1"/>
</dbReference>
<name>A0A6G4VIC0_9ACTN</name>
<evidence type="ECO:0000259" key="4">
    <source>
        <dbReference type="Pfam" id="PF20703"/>
    </source>
</evidence>
<dbReference type="AlphaFoldDB" id="A0A6G4VIC0"/>
<proteinExistence type="predicted"/>
<accession>A0A6G4VIC0</accession>
<evidence type="ECO:0000256" key="1">
    <source>
        <dbReference type="SAM" id="Coils"/>
    </source>
</evidence>
<dbReference type="EMBL" id="JAAKZY010000215">
    <property type="protein sequence ID" value="NGO13846.1"/>
    <property type="molecule type" value="Genomic_DNA"/>
</dbReference>
<evidence type="ECO:0000313" key="5">
    <source>
        <dbReference type="EMBL" id="NGO13846.1"/>
    </source>
</evidence>